<dbReference type="Gene3D" id="3.40.50.150">
    <property type="entry name" value="Vaccinia Virus protein VP39"/>
    <property type="match status" value="1"/>
</dbReference>
<proteinExistence type="predicted"/>
<dbReference type="SUPFAM" id="SSF53335">
    <property type="entry name" value="S-adenosyl-L-methionine-dependent methyltransferases"/>
    <property type="match status" value="1"/>
</dbReference>
<protein>
    <submittedName>
        <fullName evidence="3">Methyltransferase type 11</fullName>
    </submittedName>
</protein>
<gene>
    <name evidence="3" type="ordered locus">AciPR4_2318</name>
</gene>
<name>E8UXU5_TERSS</name>
<dbReference type="GO" id="GO:0032259">
    <property type="term" value="P:methylation"/>
    <property type="evidence" value="ECO:0007669"/>
    <property type="project" value="UniProtKB-KW"/>
</dbReference>
<feature type="region of interest" description="Disordered" evidence="1">
    <location>
        <begin position="1"/>
        <end position="21"/>
    </location>
</feature>
<dbReference type="PANTHER" id="PTHR42912">
    <property type="entry name" value="METHYLTRANSFERASE"/>
    <property type="match status" value="1"/>
</dbReference>
<dbReference type="InterPro" id="IPR050508">
    <property type="entry name" value="Methyltransf_Superfamily"/>
</dbReference>
<evidence type="ECO:0000313" key="4">
    <source>
        <dbReference type="Proteomes" id="UP000006844"/>
    </source>
</evidence>
<dbReference type="InterPro" id="IPR029063">
    <property type="entry name" value="SAM-dependent_MTases_sf"/>
</dbReference>
<dbReference type="KEGG" id="tsa:AciPR4_2318"/>
<evidence type="ECO:0000259" key="2">
    <source>
        <dbReference type="Pfam" id="PF08241"/>
    </source>
</evidence>
<dbReference type="Proteomes" id="UP000006844">
    <property type="component" value="Chromosome"/>
</dbReference>
<dbReference type="InterPro" id="IPR013216">
    <property type="entry name" value="Methyltransf_11"/>
</dbReference>
<dbReference type="HOGENOM" id="CLU_1014593_0_0_0"/>
<keyword evidence="3" id="KW-0808">Transferase</keyword>
<reference evidence="3 4" key="1">
    <citation type="journal article" date="2012" name="Stand. Genomic Sci.">
        <title>Complete genome sequence of Terriglobus saanensis type strain SP1PR4(T), an Acidobacteria from tundra soil.</title>
        <authorList>
            <person name="Rawat S.R."/>
            <person name="Mannisto M.K."/>
            <person name="Starovoytov V."/>
            <person name="Goodwin L."/>
            <person name="Nolan M."/>
            <person name="Hauser L."/>
            <person name="Land M."/>
            <person name="Davenport K.W."/>
            <person name="Woyke T."/>
            <person name="Haggblom M.M."/>
        </authorList>
    </citation>
    <scope>NUCLEOTIDE SEQUENCE</scope>
    <source>
        <strain evidence="4">ATCC BAA-1853 / DSM 23119 / SP1PR4</strain>
    </source>
</reference>
<keyword evidence="3" id="KW-0489">Methyltransferase</keyword>
<dbReference type="EMBL" id="CP002467">
    <property type="protein sequence ID" value="ADV83111.1"/>
    <property type="molecule type" value="Genomic_DNA"/>
</dbReference>
<sequence length="259" mass="28307">MPDQTMSSTFDSAASTFEHQRSLPREVPEAIRAAIWSITGLSGPARVLDIGAGTGRIGRAFVAAGDSYFGVDTSLAMLQEFSIDAVNCTLTQADGNHLPFSDRSFDVVLLMQVLSGVDDWTGILDEARRVVRVGGCVVVGRSSNPEWGVDTQLKKQLKHILEDIHLAPFPTEQSRRQAMALLESLAARHTHAVAASWHVLATPNAFLLRHRTGARFVALPPNIQKQALEKLGAWAESTFGSLDAEFAETRSFEIDVYEF</sequence>
<dbReference type="Pfam" id="PF08241">
    <property type="entry name" value="Methyltransf_11"/>
    <property type="match status" value="1"/>
</dbReference>
<feature type="domain" description="Methyltransferase type 11" evidence="2">
    <location>
        <begin position="48"/>
        <end position="138"/>
    </location>
</feature>
<dbReference type="CDD" id="cd02440">
    <property type="entry name" value="AdoMet_MTases"/>
    <property type="match status" value="1"/>
</dbReference>
<evidence type="ECO:0000256" key="1">
    <source>
        <dbReference type="SAM" id="MobiDB-lite"/>
    </source>
</evidence>
<dbReference type="RefSeq" id="WP_013568844.1">
    <property type="nucleotide sequence ID" value="NC_014963.1"/>
</dbReference>
<dbReference type="Gene3D" id="1.10.8.900">
    <property type="match status" value="1"/>
</dbReference>
<keyword evidence="4" id="KW-1185">Reference proteome</keyword>
<dbReference type="AlphaFoldDB" id="E8UXU5"/>
<dbReference type="OrthoDB" id="114146at2"/>
<dbReference type="GO" id="GO:0008757">
    <property type="term" value="F:S-adenosylmethionine-dependent methyltransferase activity"/>
    <property type="evidence" value="ECO:0007669"/>
    <property type="project" value="InterPro"/>
</dbReference>
<feature type="compositionally biased region" description="Polar residues" evidence="1">
    <location>
        <begin position="1"/>
        <end position="17"/>
    </location>
</feature>
<evidence type="ECO:0000313" key="3">
    <source>
        <dbReference type="EMBL" id="ADV83111.1"/>
    </source>
</evidence>
<accession>E8UXU5</accession>
<organism evidence="3 4">
    <name type="scientific">Terriglobus saanensis (strain ATCC BAA-1853 / DSM 23119 / SP1PR4)</name>
    <dbReference type="NCBI Taxonomy" id="401053"/>
    <lineage>
        <taxon>Bacteria</taxon>
        <taxon>Pseudomonadati</taxon>
        <taxon>Acidobacteriota</taxon>
        <taxon>Terriglobia</taxon>
        <taxon>Terriglobales</taxon>
        <taxon>Acidobacteriaceae</taxon>
        <taxon>Terriglobus</taxon>
    </lineage>
</organism>
<dbReference type="eggNOG" id="COG2226">
    <property type="taxonomic scope" value="Bacteria"/>
</dbReference>
<dbReference type="STRING" id="401053.AciPR4_2318"/>